<keyword evidence="3" id="KW-0813">Transport</keyword>
<keyword evidence="8" id="KW-0811">Translocation</keyword>
<evidence type="ECO:0000256" key="5">
    <source>
        <dbReference type="ARBA" id="ARBA00022692"/>
    </source>
</evidence>
<feature type="transmembrane region" description="Helical" evidence="10">
    <location>
        <begin position="12"/>
        <end position="33"/>
    </location>
</feature>
<evidence type="ECO:0000256" key="2">
    <source>
        <dbReference type="ARBA" id="ARBA00006742"/>
    </source>
</evidence>
<keyword evidence="4" id="KW-1003">Cell membrane</keyword>
<dbReference type="InterPro" id="IPR003849">
    <property type="entry name" value="Preprotein_translocase_YajC"/>
</dbReference>
<dbReference type="Pfam" id="PF02699">
    <property type="entry name" value="YajC"/>
    <property type="match status" value="1"/>
</dbReference>
<evidence type="ECO:0000256" key="9">
    <source>
        <dbReference type="ARBA" id="ARBA00023136"/>
    </source>
</evidence>
<dbReference type="NCBIfam" id="TIGR00739">
    <property type="entry name" value="yajC"/>
    <property type="match status" value="1"/>
</dbReference>
<dbReference type="PANTHER" id="PTHR33909:SF1">
    <property type="entry name" value="SEC TRANSLOCON ACCESSORY COMPLEX SUBUNIT YAJC"/>
    <property type="match status" value="1"/>
</dbReference>
<evidence type="ECO:0000256" key="6">
    <source>
        <dbReference type="ARBA" id="ARBA00022927"/>
    </source>
</evidence>
<dbReference type="KEGG" id="vpy:HZI73_16125"/>
<dbReference type="PRINTS" id="PR01853">
    <property type="entry name" value="YAJCTRNLCASE"/>
</dbReference>
<evidence type="ECO:0000256" key="4">
    <source>
        <dbReference type="ARBA" id="ARBA00022475"/>
    </source>
</evidence>
<dbReference type="RefSeq" id="WP_212694410.1">
    <property type="nucleotide sequence ID" value="NZ_CP058649.1"/>
</dbReference>
<keyword evidence="5 10" id="KW-0812">Transmembrane</keyword>
<reference evidence="11" key="1">
    <citation type="submission" date="2020-07" db="EMBL/GenBank/DDBJ databases">
        <title>Vallitalea pronyensis genome.</title>
        <authorList>
            <person name="Postec A."/>
        </authorList>
    </citation>
    <scope>NUCLEOTIDE SEQUENCE</scope>
    <source>
        <strain evidence="11">FatNI3</strain>
    </source>
</reference>
<dbReference type="AlphaFoldDB" id="A0A8J8MLI1"/>
<evidence type="ECO:0000256" key="8">
    <source>
        <dbReference type="ARBA" id="ARBA00023010"/>
    </source>
</evidence>
<comment type="similarity">
    <text evidence="2">Belongs to the YajC family.</text>
</comment>
<keyword evidence="12" id="KW-1185">Reference proteome</keyword>
<dbReference type="SMART" id="SM01323">
    <property type="entry name" value="YajC"/>
    <property type="match status" value="1"/>
</dbReference>
<proteinExistence type="inferred from homology"/>
<protein>
    <submittedName>
        <fullName evidence="11">Preprotein translocase subunit YajC</fullName>
    </submittedName>
</protein>
<dbReference type="GO" id="GO:0005886">
    <property type="term" value="C:plasma membrane"/>
    <property type="evidence" value="ECO:0007669"/>
    <property type="project" value="UniProtKB-SubCell"/>
</dbReference>
<keyword evidence="6" id="KW-0653">Protein transport</keyword>
<evidence type="ECO:0000313" key="11">
    <source>
        <dbReference type="EMBL" id="QUI23724.1"/>
    </source>
</evidence>
<evidence type="ECO:0000256" key="3">
    <source>
        <dbReference type="ARBA" id="ARBA00022448"/>
    </source>
</evidence>
<name>A0A8J8MLI1_9FIRM</name>
<dbReference type="Proteomes" id="UP000683246">
    <property type="component" value="Chromosome"/>
</dbReference>
<organism evidence="11 12">
    <name type="scientific">Vallitalea pronyensis</name>
    <dbReference type="NCBI Taxonomy" id="1348613"/>
    <lineage>
        <taxon>Bacteria</taxon>
        <taxon>Bacillati</taxon>
        <taxon>Bacillota</taxon>
        <taxon>Clostridia</taxon>
        <taxon>Lachnospirales</taxon>
        <taxon>Vallitaleaceae</taxon>
        <taxon>Vallitalea</taxon>
    </lineage>
</organism>
<evidence type="ECO:0000256" key="7">
    <source>
        <dbReference type="ARBA" id="ARBA00022989"/>
    </source>
</evidence>
<accession>A0A8J8MLI1</accession>
<dbReference type="PANTHER" id="PTHR33909">
    <property type="entry name" value="SEC TRANSLOCON ACCESSORY COMPLEX SUBUNIT YAJC"/>
    <property type="match status" value="1"/>
</dbReference>
<sequence>MSNLFLLNEGTQGSMMTLIIYVVVLFGFMYFILIRPQKKRQREVDSMQSNVKIGDSVMTNGGIFGRVVDSINDVVIVELGTNKSVRVPIQRNAIAAIKEPDLTINRDEEIEEVKEVKEEEK</sequence>
<dbReference type="EMBL" id="CP058649">
    <property type="protein sequence ID" value="QUI23724.1"/>
    <property type="molecule type" value="Genomic_DNA"/>
</dbReference>
<evidence type="ECO:0000256" key="10">
    <source>
        <dbReference type="SAM" id="Phobius"/>
    </source>
</evidence>
<evidence type="ECO:0000256" key="1">
    <source>
        <dbReference type="ARBA" id="ARBA00004162"/>
    </source>
</evidence>
<comment type="subcellular location">
    <subcellularLocation>
        <location evidence="1">Cell membrane</location>
        <topology evidence="1">Single-pass membrane protein</topology>
    </subcellularLocation>
</comment>
<keyword evidence="9 10" id="KW-0472">Membrane</keyword>
<evidence type="ECO:0000313" key="12">
    <source>
        <dbReference type="Proteomes" id="UP000683246"/>
    </source>
</evidence>
<gene>
    <name evidence="11" type="primary">yajC</name>
    <name evidence="11" type="ORF">HZI73_16125</name>
</gene>
<keyword evidence="7 10" id="KW-1133">Transmembrane helix</keyword>
<dbReference type="GO" id="GO:0015031">
    <property type="term" value="P:protein transport"/>
    <property type="evidence" value="ECO:0007669"/>
    <property type="project" value="UniProtKB-KW"/>
</dbReference>